<name>Q14W23_9VIRU</name>
<accession>Q14W23</accession>
<dbReference type="GeneID" id="5179392"/>
<dbReference type="RefSeq" id="YP_656591.1">
    <property type="nucleotide sequence ID" value="NC_008210.1"/>
</dbReference>
<proteinExistence type="predicted"/>
<dbReference type="EMBL" id="DQ665652">
    <property type="protein sequence ID" value="ABG25612.1"/>
    <property type="molecule type" value="Genomic_DNA"/>
</dbReference>
<evidence type="ECO:0000313" key="1">
    <source>
        <dbReference type="EMBL" id="ABG25612.1"/>
    </source>
</evidence>
<evidence type="ECO:0000313" key="2">
    <source>
        <dbReference type="Proteomes" id="UP000120576"/>
    </source>
</evidence>
<organism evidence="1 2">
    <name type="scientific">Ranid herpesvirus 2</name>
    <dbReference type="NCBI Taxonomy" id="389214"/>
    <lineage>
        <taxon>Viruses</taxon>
        <taxon>Duplodnaviria</taxon>
        <taxon>Heunggongvirae</taxon>
        <taxon>Peploviricota</taxon>
        <taxon>Herviviricetes</taxon>
        <taxon>Herpesvirales</taxon>
        <taxon>Alloherpesviridae</taxon>
        <taxon>Batravirus</taxon>
        <taxon>Batravirus ranidallo2</taxon>
    </lineage>
</organism>
<dbReference type="Proteomes" id="UP000120576">
    <property type="component" value="Genome"/>
</dbReference>
<keyword evidence="2" id="KW-1185">Reference proteome</keyword>
<protein>
    <submittedName>
        <fullName evidence="1">ORF83</fullName>
    </submittedName>
</protein>
<sequence>MAFWKNYRVLYNHSAEQVEDCDRLIDALESIYRGMGDDRLQQLKASVPHFTKEEREALFVLLHNHTIGIDSVDSFHEKLKRSEAYRNSLKVCCDIGTALDITRDQLKASTRDAMACISACMTVLATAHSHEQHSAALWKMTEVCKMLTNSISFSSEFVDSVESNVYSPMDGSDLCAKTAQLAAHFEELQKMCGSESADASPPTPLQTVRGFLTPAPDTAQRNRQLKCLLEYVEEKVVKNVLKQLVNREPLTADIIAIAANLSANYALPRSVLADLLLERAPTREEYVTYHNLLHEAEKASVTPLPTEIGNLVKRELYFMRMLFEYLQDQPDVSYLPFQHPKLPKFFVYCANDIIKHKLCPYAQVMGAEVSALMLKEMEKKNVMPERLVIAEAQPPPVAPVYVPKKRGPTKRVCR</sequence>
<dbReference type="KEGG" id="vg:5179392"/>
<reference evidence="1 2" key="1">
    <citation type="journal article" date="2006" name="J. Gen. Virol.">
        <title>Genome sequences of two frog herpesviruses.</title>
        <authorList>
            <person name="Davison A.J."/>
            <person name="Cunningham C."/>
            <person name="Sauerbier W."/>
            <person name="McKinnell R.G."/>
        </authorList>
    </citation>
    <scope>NUCLEOTIDE SEQUENCE [LARGE SCALE GENOMIC DNA]</scope>
    <source>
        <strain evidence="1">ATCC VR-568</strain>
    </source>
</reference>